<name>A0A0C5XCI5_NOCSI</name>
<accession>A0A0C5XCI5</accession>
<dbReference type="KEGG" id="psim:KR76_00106"/>
<protein>
    <submittedName>
        <fullName evidence="1">Uncharacterized protein</fullName>
    </submittedName>
</protein>
<dbReference type="STRING" id="2045.KR76_00106"/>
<sequence>MRHDWCPRCFRRTEQSRWHRRRLGEPPERGELRVRCHECSSDVVRPRG</sequence>
<gene>
    <name evidence="1" type="ORF">KR76_00106</name>
</gene>
<dbReference type="RefSeq" id="WP_158510207.1">
    <property type="nucleotide sequence ID" value="NZ_CP009896.1"/>
</dbReference>
<evidence type="ECO:0000313" key="2">
    <source>
        <dbReference type="Proteomes" id="UP000030300"/>
    </source>
</evidence>
<dbReference type="EMBL" id="CP009896">
    <property type="protein sequence ID" value="AJR18474.1"/>
    <property type="molecule type" value="Genomic_DNA"/>
</dbReference>
<dbReference type="HOGENOM" id="CLU_3155459_0_0_11"/>
<evidence type="ECO:0000313" key="1">
    <source>
        <dbReference type="EMBL" id="AJR18474.1"/>
    </source>
</evidence>
<proteinExistence type="predicted"/>
<dbReference type="Proteomes" id="UP000030300">
    <property type="component" value="Chromosome"/>
</dbReference>
<dbReference type="GeneID" id="96612841"/>
<reference evidence="1 2" key="1">
    <citation type="journal article" date="2015" name="Genome Announc.">
        <title>Complete Genome Sequence of Steroid-Transforming Nocardioides simplex VKM Ac-2033D.</title>
        <authorList>
            <person name="Shtratnikova V.Y."/>
            <person name="Schelkunov M.I."/>
            <person name="Pekov Y.A."/>
            <person name="Fokina V.V."/>
            <person name="Logacheva M.D."/>
            <person name="Sokolov S.L."/>
            <person name="Bragin E.Y."/>
            <person name="Ashapkin V.V."/>
            <person name="Donova M.V."/>
        </authorList>
    </citation>
    <scope>NUCLEOTIDE SEQUENCE [LARGE SCALE GENOMIC DNA]</scope>
    <source>
        <strain evidence="1 2">VKM Ac-2033D</strain>
    </source>
</reference>
<keyword evidence="2" id="KW-1185">Reference proteome</keyword>
<organism evidence="1 2">
    <name type="scientific">Nocardioides simplex</name>
    <name type="common">Arthrobacter simplex</name>
    <dbReference type="NCBI Taxonomy" id="2045"/>
    <lineage>
        <taxon>Bacteria</taxon>
        <taxon>Bacillati</taxon>
        <taxon>Actinomycetota</taxon>
        <taxon>Actinomycetes</taxon>
        <taxon>Propionibacteriales</taxon>
        <taxon>Nocardioidaceae</taxon>
        <taxon>Pimelobacter</taxon>
    </lineage>
</organism>
<dbReference type="AlphaFoldDB" id="A0A0C5XCI5"/>